<gene>
    <name evidence="7" type="ORF">C5748_08035</name>
</gene>
<comment type="similarity">
    <text evidence="2">Belongs to the TrbL/VirB6 family.</text>
</comment>
<dbReference type="EMBL" id="PVBR01000005">
    <property type="protein sequence ID" value="PRD43810.1"/>
    <property type="molecule type" value="Genomic_DNA"/>
</dbReference>
<name>A0A2S9ITJ1_9HYPH</name>
<keyword evidence="4 6" id="KW-1133">Transmembrane helix</keyword>
<feature type="transmembrane region" description="Helical" evidence="6">
    <location>
        <begin position="171"/>
        <end position="197"/>
    </location>
</feature>
<dbReference type="GO" id="GO:0030255">
    <property type="term" value="P:protein secretion by the type IV secretion system"/>
    <property type="evidence" value="ECO:0007669"/>
    <property type="project" value="InterPro"/>
</dbReference>
<comment type="subcellular location">
    <subcellularLocation>
        <location evidence="1">Membrane</location>
        <topology evidence="1">Multi-pass membrane protein</topology>
    </subcellularLocation>
</comment>
<dbReference type="GO" id="GO:0016020">
    <property type="term" value="C:membrane"/>
    <property type="evidence" value="ECO:0007669"/>
    <property type="project" value="UniProtKB-SubCell"/>
</dbReference>
<dbReference type="InterPro" id="IPR007688">
    <property type="entry name" value="Conjugal_tfr_TrbL/VirB6"/>
</dbReference>
<evidence type="ECO:0000313" key="7">
    <source>
        <dbReference type="EMBL" id="PRD43810.1"/>
    </source>
</evidence>
<evidence type="ECO:0000256" key="5">
    <source>
        <dbReference type="ARBA" id="ARBA00023136"/>
    </source>
</evidence>
<feature type="transmembrane region" description="Helical" evidence="6">
    <location>
        <begin position="203"/>
        <end position="220"/>
    </location>
</feature>
<reference evidence="7 8" key="1">
    <citation type="submission" date="2018-02" db="EMBL/GenBank/DDBJ databases">
        <title>The draft genome of Phyllobacterium sp. 1N-3.</title>
        <authorList>
            <person name="Liu L."/>
            <person name="Li L."/>
            <person name="Zhang X."/>
            <person name="Wang T."/>
            <person name="Liang L."/>
        </authorList>
    </citation>
    <scope>NUCLEOTIDE SEQUENCE [LARGE SCALE GENOMIC DNA]</scope>
    <source>
        <strain evidence="7 8">1N-3</strain>
    </source>
</reference>
<feature type="transmembrane region" description="Helical" evidence="6">
    <location>
        <begin position="268"/>
        <end position="287"/>
    </location>
</feature>
<evidence type="ECO:0000256" key="6">
    <source>
        <dbReference type="SAM" id="Phobius"/>
    </source>
</evidence>
<evidence type="ECO:0000313" key="8">
    <source>
        <dbReference type="Proteomes" id="UP000239434"/>
    </source>
</evidence>
<protein>
    <recommendedName>
        <fullName evidence="9">Type IV secretion system protein</fullName>
    </recommendedName>
</protein>
<organism evidence="7 8">
    <name type="scientific">Phyllobacterium phragmitis</name>
    <dbReference type="NCBI Taxonomy" id="2670329"/>
    <lineage>
        <taxon>Bacteria</taxon>
        <taxon>Pseudomonadati</taxon>
        <taxon>Pseudomonadota</taxon>
        <taxon>Alphaproteobacteria</taxon>
        <taxon>Hyphomicrobiales</taxon>
        <taxon>Phyllobacteriaceae</taxon>
        <taxon>Phyllobacterium</taxon>
    </lineage>
</organism>
<sequence length="357" mass="38862">MPRPGAGRPSRSTRSSVSRMQIMPDTGPTIIASFLSAVDRADRSFVEKLYSGIATELTGFFTALLTIYVIWWGYSIISGTATASPLEAAERLAKAAFIYWIALNWAPFSDTLYTLTQSIPEILSRYVVKIISLTVDTEVNNTDIHEMLSWIYTTTLQLPNSLYIGTAQDTFAGLLSLAVIVLTLLFLGAALAGIIIAKVMLNIVLALGPVWIILALYNYSSRFTAGFLAIIANLMIQQILIYGFLGFYHPLVIKSLEATKMAVSGESAFAYVMPLMLVMMVGFYVLIRLPALASVIADRAQHAGSLMTAAIARSSTGWWHRASDADAVRPIFVSAADREAARTSIQREAARNSAAAL</sequence>
<dbReference type="AlphaFoldDB" id="A0A2S9ITJ1"/>
<accession>A0A2S9ITJ1</accession>
<keyword evidence="8" id="KW-1185">Reference proteome</keyword>
<evidence type="ECO:0000256" key="3">
    <source>
        <dbReference type="ARBA" id="ARBA00022692"/>
    </source>
</evidence>
<keyword evidence="5 6" id="KW-0472">Membrane</keyword>
<dbReference type="Proteomes" id="UP000239434">
    <property type="component" value="Unassembled WGS sequence"/>
</dbReference>
<evidence type="ECO:0008006" key="9">
    <source>
        <dbReference type="Google" id="ProtNLM"/>
    </source>
</evidence>
<keyword evidence="3 6" id="KW-0812">Transmembrane</keyword>
<comment type="caution">
    <text evidence="7">The sequence shown here is derived from an EMBL/GenBank/DDBJ whole genome shotgun (WGS) entry which is preliminary data.</text>
</comment>
<evidence type="ECO:0000256" key="4">
    <source>
        <dbReference type="ARBA" id="ARBA00022989"/>
    </source>
</evidence>
<dbReference type="Pfam" id="PF04610">
    <property type="entry name" value="TrbL"/>
    <property type="match status" value="1"/>
</dbReference>
<proteinExistence type="inferred from homology"/>
<evidence type="ECO:0000256" key="1">
    <source>
        <dbReference type="ARBA" id="ARBA00004141"/>
    </source>
</evidence>
<evidence type="ECO:0000256" key="2">
    <source>
        <dbReference type="ARBA" id="ARBA00007802"/>
    </source>
</evidence>
<feature type="transmembrane region" description="Helical" evidence="6">
    <location>
        <begin position="227"/>
        <end position="248"/>
    </location>
</feature>
<feature type="transmembrane region" description="Helical" evidence="6">
    <location>
        <begin position="57"/>
        <end position="77"/>
    </location>
</feature>